<evidence type="ECO:0000313" key="3">
    <source>
        <dbReference type="Proteomes" id="UP000184052"/>
    </source>
</evidence>
<reference evidence="2 3" key="1">
    <citation type="submission" date="2016-11" db="EMBL/GenBank/DDBJ databases">
        <authorList>
            <person name="Jaros S."/>
            <person name="Januszkiewicz K."/>
            <person name="Wedrychowicz H."/>
        </authorList>
    </citation>
    <scope>NUCLEOTIDE SEQUENCE [LARGE SCALE GENOMIC DNA]</scope>
    <source>
        <strain evidence="2 3">DSM 17477</strain>
    </source>
</reference>
<protein>
    <submittedName>
        <fullName evidence="2">Uncharacterized protein</fullName>
    </submittedName>
</protein>
<accession>A0A1M6K958</accession>
<evidence type="ECO:0000256" key="1">
    <source>
        <dbReference type="SAM" id="Phobius"/>
    </source>
</evidence>
<keyword evidence="1" id="KW-0472">Membrane</keyword>
<proteinExistence type="predicted"/>
<dbReference type="AlphaFoldDB" id="A0A1M6K958"/>
<gene>
    <name evidence="2" type="ORF">SAMN02745751_02827</name>
</gene>
<feature type="transmembrane region" description="Helical" evidence="1">
    <location>
        <begin position="6"/>
        <end position="23"/>
    </location>
</feature>
<organism evidence="2 3">
    <name type="scientific">Dethiosulfatibacter aminovorans DSM 17477</name>
    <dbReference type="NCBI Taxonomy" id="1121476"/>
    <lineage>
        <taxon>Bacteria</taxon>
        <taxon>Bacillati</taxon>
        <taxon>Bacillota</taxon>
        <taxon>Tissierellia</taxon>
        <taxon>Dethiosulfatibacter</taxon>
    </lineage>
</organism>
<name>A0A1M6K958_9FIRM</name>
<dbReference type="STRING" id="1121476.SAMN02745751_02827"/>
<sequence>MSFWSLMNYVAWGLCGLFAFLLAKDFIKVEKERQQQGGR</sequence>
<keyword evidence="1" id="KW-1133">Transmembrane helix</keyword>
<keyword evidence="1" id="KW-0812">Transmembrane</keyword>
<dbReference type="EMBL" id="FQZL01000025">
    <property type="protein sequence ID" value="SHJ55434.1"/>
    <property type="molecule type" value="Genomic_DNA"/>
</dbReference>
<evidence type="ECO:0000313" key="2">
    <source>
        <dbReference type="EMBL" id="SHJ55434.1"/>
    </source>
</evidence>
<dbReference type="Proteomes" id="UP000184052">
    <property type="component" value="Unassembled WGS sequence"/>
</dbReference>
<keyword evidence="3" id="KW-1185">Reference proteome</keyword>